<evidence type="ECO:0000313" key="4">
    <source>
        <dbReference type="EMBL" id="TNM53501.1"/>
    </source>
</evidence>
<dbReference type="PANTHER" id="PTHR30055">
    <property type="entry name" value="HTH-TYPE TRANSCRIPTIONAL REGULATOR RUTR"/>
    <property type="match status" value="1"/>
</dbReference>
<dbReference type="RefSeq" id="WP_139469436.1">
    <property type="nucleotide sequence ID" value="NZ_VDMQ01000009.1"/>
</dbReference>
<evidence type="ECO:0000259" key="3">
    <source>
        <dbReference type="Pfam" id="PF00440"/>
    </source>
</evidence>
<evidence type="ECO:0000313" key="5">
    <source>
        <dbReference type="Proteomes" id="UP000314223"/>
    </source>
</evidence>
<dbReference type="Gene3D" id="1.10.357.10">
    <property type="entry name" value="Tetracycline Repressor, domain 2"/>
    <property type="match status" value="1"/>
</dbReference>
<dbReference type="EMBL" id="VDMQ01000009">
    <property type="protein sequence ID" value="TNM53501.1"/>
    <property type="molecule type" value="Genomic_DNA"/>
</dbReference>
<reference evidence="4 5" key="1">
    <citation type="submission" date="2019-06" db="EMBL/GenBank/DDBJ databases">
        <authorList>
            <person name="Mardanova A.M."/>
            <person name="Pudova D.S."/>
            <person name="Shagimardanova E.I."/>
            <person name="Gogoleva N.E."/>
            <person name="Lutfullin M.T."/>
            <person name="Hadieva G.F."/>
            <person name="Sharipova M.R."/>
        </authorList>
    </citation>
    <scope>NUCLEOTIDE SEQUENCE [LARGE SCALE GENOMIC DNA]</scope>
    <source>
        <strain evidence="4 5">MG-1</strain>
    </source>
</reference>
<name>A0A5C4X0S6_9MICO</name>
<feature type="region of interest" description="Disordered" evidence="2">
    <location>
        <begin position="77"/>
        <end position="118"/>
    </location>
</feature>
<dbReference type="Proteomes" id="UP000314223">
    <property type="component" value="Unassembled WGS sequence"/>
</dbReference>
<evidence type="ECO:0000256" key="1">
    <source>
        <dbReference type="ARBA" id="ARBA00023125"/>
    </source>
</evidence>
<dbReference type="SUPFAM" id="SSF46689">
    <property type="entry name" value="Homeodomain-like"/>
    <property type="match status" value="1"/>
</dbReference>
<comment type="caution">
    <text evidence="4">The sequence shown here is derived from an EMBL/GenBank/DDBJ whole genome shotgun (WGS) entry which is preliminary data.</text>
</comment>
<organism evidence="4 5">
    <name type="scientific">Brevibacterium sediminis</name>
    <dbReference type="NCBI Taxonomy" id="1857024"/>
    <lineage>
        <taxon>Bacteria</taxon>
        <taxon>Bacillati</taxon>
        <taxon>Actinomycetota</taxon>
        <taxon>Actinomycetes</taxon>
        <taxon>Micrococcales</taxon>
        <taxon>Brevibacteriaceae</taxon>
        <taxon>Brevibacterium</taxon>
    </lineage>
</organism>
<dbReference type="InterPro" id="IPR050109">
    <property type="entry name" value="HTH-type_TetR-like_transc_reg"/>
</dbReference>
<evidence type="ECO:0000256" key="2">
    <source>
        <dbReference type="SAM" id="MobiDB-lite"/>
    </source>
</evidence>
<gene>
    <name evidence="4" type="ORF">FHQ09_13975</name>
</gene>
<dbReference type="InterPro" id="IPR001647">
    <property type="entry name" value="HTH_TetR"/>
</dbReference>
<accession>A0A5C4X0S6</accession>
<protein>
    <submittedName>
        <fullName evidence="4">TetR/AcrR family transcriptional regulator</fullName>
    </submittedName>
</protein>
<keyword evidence="1" id="KW-0238">DNA-binding</keyword>
<dbReference type="GO" id="GO:0003700">
    <property type="term" value="F:DNA-binding transcription factor activity"/>
    <property type="evidence" value="ECO:0007669"/>
    <property type="project" value="TreeGrafter"/>
</dbReference>
<sequence>MASEHVQLRSGKRRQTEDRIIGAAAELFLDRGFKSTTIRAIAKAAEVSVGRVMAVGDKDAILVRCFDRWIGQLQDGTYTPSPRRESLSERGSSTAAGSVGMRAGAGASPRDTGPSRPSSAVQRHLLELFLPFLEFFAEHEDLSRDYAAAMMRVKGEPEVFNTLAADLQSRLSESLVSIGINEDHARASAAALYDSYLGILFRWAATTMDLDDAVEAMLASIVFHTRVRSSL</sequence>
<dbReference type="Pfam" id="PF00440">
    <property type="entry name" value="TetR_N"/>
    <property type="match status" value="1"/>
</dbReference>
<dbReference type="PANTHER" id="PTHR30055:SF226">
    <property type="entry name" value="HTH-TYPE TRANSCRIPTIONAL REGULATOR PKSA"/>
    <property type="match status" value="1"/>
</dbReference>
<feature type="domain" description="HTH tetR-type" evidence="3">
    <location>
        <begin position="20"/>
        <end position="50"/>
    </location>
</feature>
<dbReference type="GO" id="GO:0000976">
    <property type="term" value="F:transcription cis-regulatory region binding"/>
    <property type="evidence" value="ECO:0007669"/>
    <property type="project" value="TreeGrafter"/>
</dbReference>
<proteinExistence type="predicted"/>
<dbReference type="AlphaFoldDB" id="A0A5C4X0S6"/>
<dbReference type="InterPro" id="IPR009057">
    <property type="entry name" value="Homeodomain-like_sf"/>
</dbReference>